<keyword evidence="13" id="KW-1185">Reference proteome</keyword>
<dbReference type="PANTHER" id="PTHR10353:SF36">
    <property type="entry name" value="LP05116P"/>
    <property type="match status" value="1"/>
</dbReference>
<keyword evidence="7" id="KW-0624">Polysaccharide degradation</keyword>
<dbReference type="GO" id="GO:0030245">
    <property type="term" value="P:cellulose catabolic process"/>
    <property type="evidence" value="ECO:0007669"/>
    <property type="project" value="UniProtKB-KW"/>
</dbReference>
<feature type="active site" description="Nucleophile" evidence="8 10">
    <location>
        <position position="368"/>
    </location>
</feature>
<evidence type="ECO:0000256" key="11">
    <source>
        <dbReference type="RuleBase" id="RU361175"/>
    </source>
</evidence>
<comment type="catalytic activity">
    <reaction evidence="11">
        <text>Hydrolysis of terminal, non-reducing beta-D-glucosyl residues with release of beta-D-glucose.</text>
        <dbReference type="EC" id="3.2.1.21"/>
    </reaction>
</comment>
<keyword evidence="6 11" id="KW-0326">Glycosidase</keyword>
<evidence type="ECO:0000256" key="3">
    <source>
        <dbReference type="ARBA" id="ARBA00022801"/>
    </source>
</evidence>
<dbReference type="Proteomes" id="UP000183371">
    <property type="component" value="Unassembled WGS sequence"/>
</dbReference>
<evidence type="ECO:0000256" key="6">
    <source>
        <dbReference type="ARBA" id="ARBA00023295"/>
    </source>
</evidence>
<feature type="binding site" evidence="9">
    <location>
        <position position="311"/>
    </location>
    <ligand>
        <name>substrate</name>
    </ligand>
</feature>
<evidence type="ECO:0000256" key="4">
    <source>
        <dbReference type="ARBA" id="ARBA00023001"/>
    </source>
</evidence>
<dbReference type="PROSITE" id="PS00572">
    <property type="entry name" value="GLYCOSYL_HYDROL_F1_1"/>
    <property type="match status" value="1"/>
</dbReference>
<dbReference type="PANTHER" id="PTHR10353">
    <property type="entry name" value="GLYCOSYL HYDROLASE"/>
    <property type="match status" value="1"/>
</dbReference>
<evidence type="ECO:0000256" key="8">
    <source>
        <dbReference type="PIRSR" id="PIRSR617736-1"/>
    </source>
</evidence>
<dbReference type="PRINTS" id="PR00131">
    <property type="entry name" value="GLHYDRLASE1"/>
</dbReference>
<protein>
    <recommendedName>
        <fullName evidence="2 11">Beta-glucosidase</fullName>
        <ecNumber evidence="2 11">3.2.1.21</ecNumber>
    </recommendedName>
</protein>
<evidence type="ECO:0000313" key="13">
    <source>
        <dbReference type="Proteomes" id="UP000183371"/>
    </source>
</evidence>
<comment type="similarity">
    <text evidence="1 11">Belongs to the glycosyl hydrolase 1 family.</text>
</comment>
<dbReference type="Pfam" id="PF00232">
    <property type="entry name" value="Glyco_hydro_1"/>
    <property type="match status" value="1"/>
</dbReference>
<dbReference type="EMBL" id="FPBD01000004">
    <property type="protein sequence ID" value="SFT88258.1"/>
    <property type="molecule type" value="Genomic_DNA"/>
</dbReference>
<keyword evidence="5" id="KW-0119">Carbohydrate metabolism</keyword>
<dbReference type="SUPFAM" id="SSF51445">
    <property type="entry name" value="(Trans)glycosidases"/>
    <property type="match status" value="1"/>
</dbReference>
<dbReference type="InterPro" id="IPR001360">
    <property type="entry name" value="Glyco_hydro_1"/>
</dbReference>
<evidence type="ECO:0000256" key="10">
    <source>
        <dbReference type="PROSITE-ProRule" id="PRU10055"/>
    </source>
</evidence>
<evidence type="ECO:0000256" key="9">
    <source>
        <dbReference type="PIRSR" id="PIRSR617736-2"/>
    </source>
</evidence>
<dbReference type="GO" id="GO:0005829">
    <property type="term" value="C:cytosol"/>
    <property type="evidence" value="ECO:0007669"/>
    <property type="project" value="TreeGrafter"/>
</dbReference>
<feature type="active site" description="Proton donor" evidence="8">
    <location>
        <position position="182"/>
    </location>
</feature>
<dbReference type="InterPro" id="IPR017853">
    <property type="entry name" value="GH"/>
</dbReference>
<reference evidence="13" key="1">
    <citation type="submission" date="2016-10" db="EMBL/GenBank/DDBJ databases">
        <authorList>
            <person name="Varghese N."/>
            <person name="Submissions S."/>
        </authorList>
    </citation>
    <scope>NUCLEOTIDE SEQUENCE [LARGE SCALE GENOMIC DNA]</scope>
    <source>
        <strain evidence="13">DSM 17465</strain>
    </source>
</reference>
<feature type="binding site" evidence="9">
    <location>
        <position position="136"/>
    </location>
    <ligand>
        <name>substrate</name>
    </ligand>
</feature>
<evidence type="ECO:0000256" key="1">
    <source>
        <dbReference type="ARBA" id="ARBA00010838"/>
    </source>
</evidence>
<dbReference type="EC" id="3.2.1.21" evidence="2 11"/>
<evidence type="ECO:0000256" key="7">
    <source>
        <dbReference type="ARBA" id="ARBA00023326"/>
    </source>
</evidence>
<accession>A0A1I7BM49</accession>
<feature type="binding site" evidence="9">
    <location>
        <position position="35"/>
    </location>
    <ligand>
        <name>substrate</name>
    </ligand>
</feature>
<feature type="binding site" evidence="9">
    <location>
        <position position="415"/>
    </location>
    <ligand>
        <name>substrate</name>
    </ligand>
</feature>
<feature type="binding site" evidence="9">
    <location>
        <begin position="422"/>
        <end position="423"/>
    </location>
    <ligand>
        <name>substrate</name>
    </ligand>
</feature>
<dbReference type="RefSeq" id="WP_083416950.1">
    <property type="nucleotide sequence ID" value="NZ_FPBD01000004.1"/>
</dbReference>
<keyword evidence="4" id="KW-0136">Cellulose degradation</keyword>
<dbReference type="FunFam" id="3.20.20.80:FF:000004">
    <property type="entry name" value="Beta-glucosidase 6-phospho-beta-glucosidase"/>
    <property type="match status" value="1"/>
</dbReference>
<sequence>MSANHTNKLERLQQLANSISLPKDMVLGAATASYQIEGAINEGGRGPTVWDHFTHIPGNIADGTNGDIACDHYHRLEEDVALMKELGLTAYRFSICWSRILPNGRGPINEDGLAFYERLTDLLLEAGITPYATLYHWDLPLPLQEEGNGWLRRNLVEDYVHYVNITTKRLGAKIKHWTTFNELFTFTWWGYGLKEDAPGLGGGAKAALTASHHALLAHGKAVPVIRKNVPDAQIGIVLDLNPVTPASNAPADIDAARRFEGCQNRWYLDAIFKGQYPADMLETYKDVLPAIEPGDLDEIAQPLDYLGINIYRRSVIEDGTEFAPVNFKRHLPEGQYTQMGWEVHPQCLYDILQYVNTNYSPKQLYITENGAAFPDTVEADGSIQDWDRSSYMLTHLEQAARAIEDGIPLKGYFCWTLMDNFEWAEGYLPRFGLIHVDFGTQKRTIKQSGKLYAMVAGQLQGKLQES</sequence>
<proteinExistence type="inferred from homology"/>
<dbReference type="InterPro" id="IPR017736">
    <property type="entry name" value="Glyco_hydro_1_beta-glucosidase"/>
</dbReference>
<keyword evidence="3 11" id="KW-0378">Hydrolase</keyword>
<dbReference type="Gene3D" id="3.20.20.80">
    <property type="entry name" value="Glycosidases"/>
    <property type="match status" value="1"/>
</dbReference>
<evidence type="ECO:0000256" key="5">
    <source>
        <dbReference type="ARBA" id="ARBA00023277"/>
    </source>
</evidence>
<evidence type="ECO:0000313" key="12">
    <source>
        <dbReference type="EMBL" id="SFT88258.1"/>
    </source>
</evidence>
<name>A0A1I7BM49_9HYPH</name>
<organism evidence="12 13">
    <name type="scientific">Pseudovibrio denitrificans</name>
    <dbReference type="NCBI Taxonomy" id="258256"/>
    <lineage>
        <taxon>Bacteria</taxon>
        <taxon>Pseudomonadati</taxon>
        <taxon>Pseudomonadota</taxon>
        <taxon>Alphaproteobacteria</taxon>
        <taxon>Hyphomicrobiales</taxon>
        <taxon>Stappiaceae</taxon>
        <taxon>Pseudovibrio</taxon>
    </lineage>
</organism>
<feature type="binding site" evidence="9">
    <location>
        <position position="181"/>
    </location>
    <ligand>
        <name>substrate</name>
    </ligand>
</feature>
<gene>
    <name evidence="12" type="ORF">SAMN05444141_10496</name>
</gene>
<dbReference type="NCBIfam" id="TIGR03356">
    <property type="entry name" value="BGL"/>
    <property type="match status" value="1"/>
</dbReference>
<dbReference type="GO" id="GO:0008422">
    <property type="term" value="F:beta-glucosidase activity"/>
    <property type="evidence" value="ECO:0007669"/>
    <property type="project" value="UniProtKB-EC"/>
</dbReference>
<dbReference type="InterPro" id="IPR018120">
    <property type="entry name" value="Glyco_hydro_1_AS"/>
</dbReference>
<evidence type="ECO:0000256" key="2">
    <source>
        <dbReference type="ARBA" id="ARBA00012744"/>
    </source>
</evidence>
<dbReference type="AlphaFoldDB" id="A0A1I7BM49"/>